<proteinExistence type="predicted"/>
<dbReference type="AlphaFoldDB" id="A0A438BWA9"/>
<organism evidence="1 2">
    <name type="scientific">Vitis vinifera</name>
    <name type="common">Grape</name>
    <dbReference type="NCBI Taxonomy" id="29760"/>
    <lineage>
        <taxon>Eukaryota</taxon>
        <taxon>Viridiplantae</taxon>
        <taxon>Streptophyta</taxon>
        <taxon>Embryophyta</taxon>
        <taxon>Tracheophyta</taxon>
        <taxon>Spermatophyta</taxon>
        <taxon>Magnoliopsida</taxon>
        <taxon>eudicotyledons</taxon>
        <taxon>Gunneridae</taxon>
        <taxon>Pentapetalae</taxon>
        <taxon>rosids</taxon>
        <taxon>Vitales</taxon>
        <taxon>Vitaceae</taxon>
        <taxon>Viteae</taxon>
        <taxon>Vitis</taxon>
    </lineage>
</organism>
<name>A0A438BWA9_VITVI</name>
<dbReference type="EMBL" id="QGNW01002603">
    <property type="protein sequence ID" value="RVW15281.1"/>
    <property type="molecule type" value="Genomic_DNA"/>
</dbReference>
<gene>
    <name evidence="1" type="ORF">CK203_081986</name>
</gene>
<protein>
    <submittedName>
        <fullName evidence="1">Uncharacterized protein</fullName>
    </submittedName>
</protein>
<evidence type="ECO:0000313" key="1">
    <source>
        <dbReference type="EMBL" id="RVW15281.1"/>
    </source>
</evidence>
<reference evidence="1 2" key="1">
    <citation type="journal article" date="2018" name="PLoS Genet.">
        <title>Population sequencing reveals clonal diversity and ancestral inbreeding in the grapevine cultivar Chardonnay.</title>
        <authorList>
            <person name="Roach M.J."/>
            <person name="Johnson D.L."/>
            <person name="Bohlmann J."/>
            <person name="van Vuuren H.J."/>
            <person name="Jones S.J."/>
            <person name="Pretorius I.S."/>
            <person name="Schmidt S.A."/>
            <person name="Borneman A.R."/>
        </authorList>
    </citation>
    <scope>NUCLEOTIDE SEQUENCE [LARGE SCALE GENOMIC DNA]</scope>
    <source>
        <strain evidence="2">cv. Chardonnay</strain>
        <tissue evidence="1">Leaf</tissue>
    </source>
</reference>
<evidence type="ECO:0000313" key="2">
    <source>
        <dbReference type="Proteomes" id="UP000288805"/>
    </source>
</evidence>
<comment type="caution">
    <text evidence="1">The sequence shown here is derived from an EMBL/GenBank/DDBJ whole genome shotgun (WGS) entry which is preliminary data.</text>
</comment>
<dbReference type="Proteomes" id="UP000288805">
    <property type="component" value="Unassembled WGS sequence"/>
</dbReference>
<sequence length="38" mass="4167">MTSGKEIHIDLVGQEYRNVIDGEGVTITSLKAKFMPMG</sequence>
<accession>A0A438BWA9</accession>